<dbReference type="AlphaFoldDB" id="A0A1Y2D4Z6"/>
<sequence>MLSTLTEPYRGAERLVIGIDVGTTSSAVSLSHLQPEAIPTIRTVTSWPDSPTESKLPSLVLFQLVWLACSLWSAMQFDATATLSSSLGGLNLDSSEQQTTPPPIVPDFEVPTLPPHVTIKRVYSSFLAYLLEHTRSWFAEHTLEGGETWDRLIGSAQVVMAIPDGWDEVQQAVMKEALVETELLGDEVEERIDFLREAEASVHFALKGEEVREWLTPGALFTVADLGGSTVDVCLYTYRCEQISPTVQLKEVKLSDSVQAGGVFVDRAAETLIKAKLDGSSFASAEKIDLIVSLFEEKTKRRFTGSGEMSYIKFGHSNVTDRPHGVSMGRLSLSSPEVESTFATCTNEILAAIQQQLRIGSEKASHVIITGGFGDSPYLRARLRRFLEPSGFHVVTSDDQTKKAVAEGAVRWFLSSAIDSRVVRVTYGNNVEVRYISTSNSHLGRPLLQWADGATCVPGGWSTIVRKNTVLKSNTSFEQSYTFQTPSLDWLSTFRAPLYVYYGDDHPMWCENKEGGLLPDFQCRFQVEADLSQLHSSLTPYKSGSRGVYATSAEVQAGQAYYNVEFRLRLFVAQTSLKARLTWREGGIQREGPAIVVLVDSTDRAEGAQVRRRLPADVVAEHA</sequence>
<reference evidence="1 2" key="1">
    <citation type="submission" date="2016-07" db="EMBL/GenBank/DDBJ databases">
        <title>Pervasive Adenine N6-methylation of Active Genes in Fungi.</title>
        <authorList>
            <consortium name="DOE Joint Genome Institute"/>
            <person name="Mondo S.J."/>
            <person name="Dannebaum R.O."/>
            <person name="Kuo R.C."/>
            <person name="Labutti K."/>
            <person name="Haridas S."/>
            <person name="Kuo A."/>
            <person name="Salamov A."/>
            <person name="Ahrendt S.R."/>
            <person name="Lipzen A."/>
            <person name="Sullivan W."/>
            <person name="Andreopoulos W.B."/>
            <person name="Clum A."/>
            <person name="Lindquist E."/>
            <person name="Daum C."/>
            <person name="Ramamoorthy G.K."/>
            <person name="Gryganskyi A."/>
            <person name="Culley D."/>
            <person name="Magnuson J.K."/>
            <person name="James T.Y."/>
            <person name="O'Malley M.A."/>
            <person name="Stajich J.E."/>
            <person name="Spatafora J.W."/>
            <person name="Visel A."/>
            <person name="Grigoriev I.V."/>
        </authorList>
    </citation>
    <scope>NUCLEOTIDE SEQUENCE [LARGE SCALE GENOMIC DNA]</scope>
    <source>
        <strain evidence="1 2">62-1032</strain>
    </source>
</reference>
<gene>
    <name evidence="1" type="ORF">BCR35DRAFT_335850</name>
</gene>
<keyword evidence="2" id="KW-1185">Reference proteome</keyword>
<dbReference type="Gene3D" id="3.30.420.40">
    <property type="match status" value="2"/>
</dbReference>
<evidence type="ECO:0008006" key="3">
    <source>
        <dbReference type="Google" id="ProtNLM"/>
    </source>
</evidence>
<comment type="caution">
    <text evidence="1">The sequence shown here is derived from an EMBL/GenBank/DDBJ whole genome shotgun (WGS) entry which is preliminary data.</text>
</comment>
<organism evidence="1 2">
    <name type="scientific">Leucosporidium creatinivorum</name>
    <dbReference type="NCBI Taxonomy" id="106004"/>
    <lineage>
        <taxon>Eukaryota</taxon>
        <taxon>Fungi</taxon>
        <taxon>Dikarya</taxon>
        <taxon>Basidiomycota</taxon>
        <taxon>Pucciniomycotina</taxon>
        <taxon>Microbotryomycetes</taxon>
        <taxon>Leucosporidiales</taxon>
        <taxon>Leucosporidium</taxon>
    </lineage>
</organism>
<protein>
    <recommendedName>
        <fullName evidence="3">Hsp70 protein-domain-containing protein</fullName>
    </recommendedName>
</protein>
<evidence type="ECO:0000313" key="2">
    <source>
        <dbReference type="Proteomes" id="UP000193467"/>
    </source>
</evidence>
<dbReference type="CDD" id="cd10170">
    <property type="entry name" value="ASKHA_NBD_HSP70"/>
    <property type="match status" value="1"/>
</dbReference>
<dbReference type="PANTHER" id="PTHR14187:SF5">
    <property type="entry name" value="HEAT SHOCK 70 KDA PROTEIN 12A"/>
    <property type="match status" value="1"/>
</dbReference>
<dbReference type="Proteomes" id="UP000193467">
    <property type="component" value="Unassembled WGS sequence"/>
</dbReference>
<dbReference type="SUPFAM" id="SSF53067">
    <property type="entry name" value="Actin-like ATPase domain"/>
    <property type="match status" value="2"/>
</dbReference>
<dbReference type="STRING" id="106004.A0A1Y2D4Z6"/>
<name>A0A1Y2D4Z6_9BASI</name>
<dbReference type="EMBL" id="MCGR01000100">
    <property type="protein sequence ID" value="ORY54166.1"/>
    <property type="molecule type" value="Genomic_DNA"/>
</dbReference>
<proteinExistence type="predicted"/>
<dbReference type="InParanoid" id="A0A1Y2D4Z6"/>
<dbReference type="InterPro" id="IPR043129">
    <property type="entry name" value="ATPase_NBD"/>
</dbReference>
<dbReference type="OrthoDB" id="2963168at2759"/>
<accession>A0A1Y2D4Z6</accession>
<evidence type="ECO:0000313" key="1">
    <source>
        <dbReference type="EMBL" id="ORY54166.1"/>
    </source>
</evidence>
<dbReference type="PANTHER" id="PTHR14187">
    <property type="entry name" value="ALPHA KINASE/ELONGATION FACTOR 2 KINASE"/>
    <property type="match status" value="1"/>
</dbReference>
<dbReference type="Gene3D" id="3.90.640.10">
    <property type="entry name" value="Actin, Chain A, domain 4"/>
    <property type="match status" value="1"/>
</dbReference>